<organism evidence="1 2">
    <name type="scientific">Trichinella pseudospiralis</name>
    <name type="common">Parasitic roundworm</name>
    <dbReference type="NCBI Taxonomy" id="6337"/>
    <lineage>
        <taxon>Eukaryota</taxon>
        <taxon>Metazoa</taxon>
        <taxon>Ecdysozoa</taxon>
        <taxon>Nematoda</taxon>
        <taxon>Enoplea</taxon>
        <taxon>Dorylaimia</taxon>
        <taxon>Trichinellida</taxon>
        <taxon>Trichinellidae</taxon>
        <taxon>Trichinella</taxon>
    </lineage>
</organism>
<protein>
    <submittedName>
        <fullName evidence="1">Uncharacterized protein</fullName>
    </submittedName>
</protein>
<keyword evidence="2" id="KW-1185">Reference proteome</keyword>
<reference evidence="1 2" key="1">
    <citation type="submission" date="2015-01" db="EMBL/GenBank/DDBJ databases">
        <title>Evolution of Trichinella species and genotypes.</title>
        <authorList>
            <person name="Korhonen P.K."/>
            <person name="Edoardo P."/>
            <person name="Giuseppe L.R."/>
            <person name="Gasser R.B."/>
        </authorList>
    </citation>
    <scope>NUCLEOTIDE SEQUENCE [LARGE SCALE GENOMIC DNA]</scope>
    <source>
        <strain evidence="1">ISS470</strain>
    </source>
</reference>
<sequence length="48" mass="5778">MLIHSKLPSFFKISRQITFSRNFRIFLKYRLACFAKNGEKFLSKLGFF</sequence>
<comment type="caution">
    <text evidence="1">The sequence shown here is derived from an EMBL/GenBank/DDBJ whole genome shotgun (WGS) entry which is preliminary data.</text>
</comment>
<evidence type="ECO:0000313" key="1">
    <source>
        <dbReference type="EMBL" id="KRY61746.1"/>
    </source>
</evidence>
<proteinExistence type="predicted"/>
<gene>
    <name evidence="1" type="ORF">T4D_12941</name>
</gene>
<dbReference type="AlphaFoldDB" id="A0A0V1DKQ7"/>
<dbReference type="Proteomes" id="UP000054995">
    <property type="component" value="Unassembled WGS sequence"/>
</dbReference>
<dbReference type="EMBL" id="JYDT01004314">
    <property type="protein sequence ID" value="KRY61746.1"/>
    <property type="molecule type" value="Genomic_DNA"/>
</dbReference>
<accession>A0A0V1DKQ7</accession>
<evidence type="ECO:0000313" key="2">
    <source>
        <dbReference type="Proteomes" id="UP000054995"/>
    </source>
</evidence>
<name>A0A0V1DKQ7_TRIPS</name>